<name>A0A0T6B7Y9_9SCAR</name>
<keyword evidence="1" id="KW-0175">Coiled coil</keyword>
<feature type="compositionally biased region" description="Basic and acidic residues" evidence="2">
    <location>
        <begin position="232"/>
        <end position="242"/>
    </location>
</feature>
<dbReference type="OrthoDB" id="6433611at2759"/>
<evidence type="ECO:0000313" key="3">
    <source>
        <dbReference type="EMBL" id="KRT83381.1"/>
    </source>
</evidence>
<accession>A0A0T6B7Y9</accession>
<sequence>MGPETTDGRGISSNSIEHLRSILISSLPRENIGLQDRKRREHLKKVKFNHLVAGSRPSSATKGQTMHWFAYVGPDPPDYEENLVLSSLDDPKARLKSVKDRQHEERKKKLEEMQEQAMALQRFKEKKEMERRQRMDELKQKEEVKRQLVEDRKKAINDAERDRLESILKRNQEREARIEAKKRNERHSIVFAFGSSTPRMLQPTDSVGSFWGHRRATSTQNITTAAAPLTRRQSERELDSGIKKRATSAGGLERSIEAPPSQAPAGCASGYVGRRRTDLMPTIPSRDSPSAPPRKSFTRSPGRAYSMSRLDQLAKPRKRPDLPSLAETTSPSSFRPLNRPQQSSVSRSMSHLAVSKAGPQTQRPLQKSDSRSMHQLYAAAPLPPPRTTRATQLRHQKLASASQEAPSRPSSSLSQQSTSSVTSSINIRTRPIAAPRRPRPVSIAVTGISNDLKNGTTDTKKPETKPPLPKTRKSSLVKSTEKLKKKSVASPTEGSPKLLVSPTNTVPVTHSPIPKTIVTKEVKTSDDIVQETITIEHHEEQVEISGDKETNQAEITISK</sequence>
<feature type="compositionally biased region" description="Low complexity" evidence="2">
    <location>
        <begin position="398"/>
        <end position="435"/>
    </location>
</feature>
<evidence type="ECO:0000256" key="2">
    <source>
        <dbReference type="SAM" id="MobiDB-lite"/>
    </source>
</evidence>
<organism evidence="3 4">
    <name type="scientific">Oryctes borbonicus</name>
    <dbReference type="NCBI Taxonomy" id="1629725"/>
    <lineage>
        <taxon>Eukaryota</taxon>
        <taxon>Metazoa</taxon>
        <taxon>Ecdysozoa</taxon>
        <taxon>Arthropoda</taxon>
        <taxon>Hexapoda</taxon>
        <taxon>Insecta</taxon>
        <taxon>Pterygota</taxon>
        <taxon>Neoptera</taxon>
        <taxon>Endopterygota</taxon>
        <taxon>Coleoptera</taxon>
        <taxon>Polyphaga</taxon>
        <taxon>Scarabaeiformia</taxon>
        <taxon>Scarabaeidae</taxon>
        <taxon>Dynastinae</taxon>
        <taxon>Oryctes</taxon>
    </lineage>
</organism>
<feature type="compositionally biased region" description="Basic and acidic residues" evidence="2">
    <location>
        <begin position="540"/>
        <end position="551"/>
    </location>
</feature>
<dbReference type="AlphaFoldDB" id="A0A0T6B7Y9"/>
<feature type="region of interest" description="Disordered" evidence="2">
    <location>
        <begin position="540"/>
        <end position="559"/>
    </location>
</feature>
<dbReference type="Proteomes" id="UP000051574">
    <property type="component" value="Unassembled WGS sequence"/>
</dbReference>
<dbReference type="EMBL" id="LJIG01009287">
    <property type="protein sequence ID" value="KRT83381.1"/>
    <property type="molecule type" value="Genomic_DNA"/>
</dbReference>
<evidence type="ECO:0000256" key="1">
    <source>
        <dbReference type="SAM" id="Coils"/>
    </source>
</evidence>
<gene>
    <name evidence="3" type="ORF">AMK59_3092</name>
</gene>
<feature type="region of interest" description="Disordered" evidence="2">
    <location>
        <begin position="219"/>
        <end position="512"/>
    </location>
</feature>
<protein>
    <submittedName>
        <fullName evidence="3">Uncharacterized protein</fullName>
    </submittedName>
</protein>
<keyword evidence="4" id="KW-1185">Reference proteome</keyword>
<feature type="coiled-coil region" evidence="1">
    <location>
        <begin position="106"/>
        <end position="184"/>
    </location>
</feature>
<proteinExistence type="predicted"/>
<comment type="caution">
    <text evidence="3">The sequence shown here is derived from an EMBL/GenBank/DDBJ whole genome shotgun (WGS) entry which is preliminary data.</text>
</comment>
<reference evidence="3 4" key="1">
    <citation type="submission" date="2015-09" db="EMBL/GenBank/DDBJ databases">
        <title>Draft genome of the scarab beetle Oryctes borbonicus.</title>
        <authorList>
            <person name="Meyer J.M."/>
            <person name="Markov G.V."/>
            <person name="Baskaran P."/>
            <person name="Herrmann M."/>
            <person name="Sommer R.J."/>
            <person name="Roedelsperger C."/>
        </authorList>
    </citation>
    <scope>NUCLEOTIDE SEQUENCE [LARGE SCALE GENOMIC DNA]</scope>
    <source>
        <strain evidence="3">OB123</strain>
        <tissue evidence="3">Whole animal</tissue>
    </source>
</reference>
<evidence type="ECO:0000313" key="4">
    <source>
        <dbReference type="Proteomes" id="UP000051574"/>
    </source>
</evidence>
<feature type="compositionally biased region" description="Polar residues" evidence="2">
    <location>
        <begin position="326"/>
        <end position="349"/>
    </location>
</feature>